<evidence type="ECO:0000313" key="3">
    <source>
        <dbReference type="EMBL" id="KPC60914.1"/>
    </source>
</evidence>
<dbReference type="AlphaFoldDB" id="A0A0N0XSS1"/>
<name>A0A0N0XSS1_9ACTN</name>
<gene>
    <name evidence="3" type="ORF">ADL29_26845</name>
</gene>
<comment type="caution">
    <text evidence="3">The sequence shown here is derived from an EMBL/GenBank/DDBJ whole genome shotgun (WGS) entry which is preliminary data.</text>
</comment>
<evidence type="ECO:0000313" key="4">
    <source>
        <dbReference type="Proteomes" id="UP000037982"/>
    </source>
</evidence>
<protein>
    <recommendedName>
        <fullName evidence="5">SH3b domain-containing protein</fullName>
    </recommendedName>
</protein>
<dbReference type="Proteomes" id="UP000037982">
    <property type="component" value="Unassembled WGS sequence"/>
</dbReference>
<feature type="chain" id="PRO_5005863393" description="SH3b domain-containing protein" evidence="2">
    <location>
        <begin position="40"/>
        <end position="162"/>
    </location>
</feature>
<keyword evidence="2" id="KW-0732">Signal</keyword>
<evidence type="ECO:0000256" key="1">
    <source>
        <dbReference type="SAM" id="MobiDB-lite"/>
    </source>
</evidence>
<dbReference type="PATRIC" id="fig|66876.3.peg.5875"/>
<accession>A0A0N0XSS1</accession>
<feature type="compositionally biased region" description="Basic and acidic residues" evidence="1">
    <location>
        <begin position="127"/>
        <end position="142"/>
    </location>
</feature>
<feature type="signal peptide" evidence="2">
    <location>
        <begin position="1"/>
        <end position="39"/>
    </location>
</feature>
<proteinExistence type="predicted"/>
<reference evidence="4" key="1">
    <citation type="submission" date="2015-07" db="EMBL/GenBank/DDBJ databases">
        <authorList>
            <person name="Ju K.-S."/>
            <person name="Doroghazi J.R."/>
            <person name="Metcalf W.W."/>
        </authorList>
    </citation>
    <scope>NUCLEOTIDE SEQUENCE [LARGE SCALE GENOMIC DNA]</scope>
    <source>
        <strain evidence="4">NRRL ISP-5002</strain>
    </source>
</reference>
<feature type="compositionally biased region" description="Low complexity" evidence="1">
    <location>
        <begin position="144"/>
        <end position="162"/>
    </location>
</feature>
<feature type="region of interest" description="Disordered" evidence="1">
    <location>
        <begin position="127"/>
        <end position="162"/>
    </location>
</feature>
<organism evidence="3 4">
    <name type="scientific">Streptomyces chattanoogensis</name>
    <dbReference type="NCBI Taxonomy" id="66876"/>
    <lineage>
        <taxon>Bacteria</taxon>
        <taxon>Bacillati</taxon>
        <taxon>Actinomycetota</taxon>
        <taxon>Actinomycetes</taxon>
        <taxon>Kitasatosporales</taxon>
        <taxon>Streptomycetaceae</taxon>
        <taxon>Streptomyces</taxon>
    </lineage>
</organism>
<evidence type="ECO:0000256" key="2">
    <source>
        <dbReference type="SAM" id="SignalP"/>
    </source>
</evidence>
<keyword evidence="4" id="KW-1185">Reference proteome</keyword>
<dbReference type="EMBL" id="LGKG01000153">
    <property type="protein sequence ID" value="KPC60914.1"/>
    <property type="molecule type" value="Genomic_DNA"/>
</dbReference>
<evidence type="ECO:0008006" key="5">
    <source>
        <dbReference type="Google" id="ProtNLM"/>
    </source>
</evidence>
<sequence length="162" mass="17056">MSTTDIFGGRGKRLAAGAGALTAALTLGATLLAAAPAQAAPPSPPQGAADKPFGTVTASHGLTLRQDPSTDALIRGYIRHQSRIGLECKVRAQNIDGNSIWYLIRDTRDSWISAKHVNNNGSVKFCKDMPRNHSKVRPDKPAKSVKPAKPAKPSAPAKRPGS</sequence>
<dbReference type="RefSeq" id="WP_053926156.1">
    <property type="nucleotide sequence ID" value="NZ_LGKG01000153.1"/>
</dbReference>